<dbReference type="FunFam" id="1.10.10.60:FF:000357">
    <property type="entry name" value="Motor neuron and pancreas homeobox 1"/>
    <property type="match status" value="1"/>
</dbReference>
<dbReference type="InterPro" id="IPR042768">
    <property type="entry name" value="MNX1/Ceh-12"/>
</dbReference>
<feature type="region of interest" description="Disordered" evidence="6">
    <location>
        <begin position="17"/>
        <end position="41"/>
    </location>
</feature>
<organism evidence="8 9">
    <name type="scientific">Stichopus japonicus</name>
    <name type="common">Sea cucumber</name>
    <dbReference type="NCBI Taxonomy" id="307972"/>
    <lineage>
        <taxon>Eukaryota</taxon>
        <taxon>Metazoa</taxon>
        <taxon>Echinodermata</taxon>
        <taxon>Eleutherozoa</taxon>
        <taxon>Echinozoa</taxon>
        <taxon>Holothuroidea</taxon>
        <taxon>Aspidochirotacea</taxon>
        <taxon>Aspidochirotida</taxon>
        <taxon>Stichopodidae</taxon>
        <taxon>Apostichopus</taxon>
    </lineage>
</organism>
<dbReference type="PROSITE" id="PS00027">
    <property type="entry name" value="HOMEOBOX_1"/>
    <property type="match status" value="1"/>
</dbReference>
<sequence length="362" mass="40113">MEVSKGFTIDALLSGKVLSSPSSDIGSQQPSPPTSPVKPQPFSPFVSASFDRIPHTPTAIPAQALHTAPSPRMIQSGALVPRPGFLPVPAGGPIHSNSAPLMPAFYAHPLYAGLFGGHHPGSHLSAFRVAAAASGAAQLGDTGPRSAHGLPSFPLDWFRNGMMLHRFGDYPGHQQPTVLGKTRRPRTAFTSQQLLELEQQFKRNKYLSRPKRFEVATSLMLTETQVKIWFQNRRMKWKRSKKAKEQQQLDNSNNSGEKEKVVRSESISRSSTTFTKESQSKEANPDLSVTSEKIEKLKTERFIGSESCKLMARPLEATVIERELTADAVAINNMHDEYSMSMDEEEELEEEEEEEEEEEDGK</sequence>
<dbReference type="SMART" id="SM00389">
    <property type="entry name" value="HOX"/>
    <property type="match status" value="1"/>
</dbReference>
<keyword evidence="3 4" id="KW-0539">Nucleus</keyword>
<evidence type="ECO:0000259" key="7">
    <source>
        <dbReference type="PROSITE" id="PS50071"/>
    </source>
</evidence>
<dbReference type="Gene3D" id="1.10.10.60">
    <property type="entry name" value="Homeodomain-like"/>
    <property type="match status" value="1"/>
</dbReference>
<feature type="compositionally biased region" description="Polar residues" evidence="6">
    <location>
        <begin position="17"/>
        <end position="26"/>
    </location>
</feature>
<feature type="region of interest" description="Disordered" evidence="6">
    <location>
        <begin position="338"/>
        <end position="362"/>
    </location>
</feature>
<dbReference type="SUPFAM" id="SSF46689">
    <property type="entry name" value="Homeodomain-like"/>
    <property type="match status" value="1"/>
</dbReference>
<gene>
    <name evidence="8" type="ORF">BSL78_10210</name>
</gene>
<dbReference type="AlphaFoldDB" id="A0A2G8KY29"/>
<dbReference type="InterPro" id="IPR009057">
    <property type="entry name" value="Homeodomain-like_sf"/>
</dbReference>
<feature type="compositionally biased region" description="Acidic residues" evidence="6">
    <location>
        <begin position="342"/>
        <end position="362"/>
    </location>
</feature>
<feature type="domain" description="Homeobox" evidence="7">
    <location>
        <begin position="180"/>
        <end position="240"/>
    </location>
</feature>
<keyword evidence="9" id="KW-1185">Reference proteome</keyword>
<dbReference type="STRING" id="307972.A0A2G8KY29"/>
<accession>A0A2G8KY29</accession>
<dbReference type="InterPro" id="IPR017970">
    <property type="entry name" value="Homeobox_CS"/>
</dbReference>
<dbReference type="Pfam" id="PF00046">
    <property type="entry name" value="Homeodomain"/>
    <property type="match status" value="1"/>
</dbReference>
<dbReference type="PROSITE" id="PS50071">
    <property type="entry name" value="HOMEOBOX_2"/>
    <property type="match status" value="1"/>
</dbReference>
<dbReference type="InterPro" id="IPR020479">
    <property type="entry name" value="HD_metazoa"/>
</dbReference>
<dbReference type="OrthoDB" id="6159439at2759"/>
<dbReference type="PANTHER" id="PTHR24335:SF4">
    <property type="entry name" value="EXTRA-EXTRA"/>
    <property type="match status" value="1"/>
</dbReference>
<evidence type="ECO:0000313" key="9">
    <source>
        <dbReference type="Proteomes" id="UP000230750"/>
    </source>
</evidence>
<evidence type="ECO:0000256" key="4">
    <source>
        <dbReference type="PROSITE-ProRule" id="PRU00108"/>
    </source>
</evidence>
<dbReference type="PRINTS" id="PR00024">
    <property type="entry name" value="HOMEOBOX"/>
</dbReference>
<dbReference type="Proteomes" id="UP000230750">
    <property type="component" value="Unassembled WGS sequence"/>
</dbReference>
<dbReference type="GO" id="GO:0007417">
    <property type="term" value="P:central nervous system development"/>
    <property type="evidence" value="ECO:0007669"/>
    <property type="project" value="TreeGrafter"/>
</dbReference>
<evidence type="ECO:0000256" key="6">
    <source>
        <dbReference type="SAM" id="MobiDB-lite"/>
    </source>
</evidence>
<feature type="compositionally biased region" description="Polar residues" evidence="6">
    <location>
        <begin position="246"/>
        <end position="255"/>
    </location>
</feature>
<dbReference type="GO" id="GO:0048812">
    <property type="term" value="P:neuron projection morphogenesis"/>
    <property type="evidence" value="ECO:0007669"/>
    <property type="project" value="TreeGrafter"/>
</dbReference>
<evidence type="ECO:0000256" key="1">
    <source>
        <dbReference type="ARBA" id="ARBA00023125"/>
    </source>
</evidence>
<dbReference type="EMBL" id="MRZV01000310">
    <property type="protein sequence ID" value="PIK52916.1"/>
    <property type="molecule type" value="Genomic_DNA"/>
</dbReference>
<keyword evidence="1 4" id="KW-0238">DNA-binding</keyword>
<feature type="compositionally biased region" description="Pro residues" evidence="6">
    <location>
        <begin position="30"/>
        <end position="41"/>
    </location>
</feature>
<feature type="compositionally biased region" description="Polar residues" evidence="6">
    <location>
        <begin position="265"/>
        <end position="277"/>
    </location>
</feature>
<comment type="caution">
    <text evidence="8">The sequence shown here is derived from an EMBL/GenBank/DDBJ whole genome shotgun (WGS) entry which is preliminary data.</text>
</comment>
<name>A0A2G8KY29_STIJA</name>
<dbReference type="GO" id="GO:0005634">
    <property type="term" value="C:nucleus"/>
    <property type="evidence" value="ECO:0007669"/>
    <property type="project" value="UniProtKB-SubCell"/>
</dbReference>
<feature type="DNA-binding region" description="Homeobox" evidence="4">
    <location>
        <begin position="182"/>
        <end position="241"/>
    </location>
</feature>
<keyword evidence="2 4" id="KW-0371">Homeobox</keyword>
<dbReference type="PANTHER" id="PTHR24335">
    <property type="entry name" value="MOTOR NEURON AND PANCREAS HOMEOBOX PROTEIN"/>
    <property type="match status" value="1"/>
</dbReference>
<evidence type="ECO:0000313" key="8">
    <source>
        <dbReference type="EMBL" id="PIK52916.1"/>
    </source>
</evidence>
<dbReference type="CDD" id="cd00086">
    <property type="entry name" value="homeodomain"/>
    <property type="match status" value="1"/>
</dbReference>
<protein>
    <submittedName>
        <fullName evidence="8">Putative motor neuron and pancreas homeobox protein 1</fullName>
    </submittedName>
</protein>
<proteinExistence type="predicted"/>
<evidence type="ECO:0000256" key="3">
    <source>
        <dbReference type="ARBA" id="ARBA00023242"/>
    </source>
</evidence>
<comment type="subcellular location">
    <subcellularLocation>
        <location evidence="4 5">Nucleus</location>
    </subcellularLocation>
</comment>
<dbReference type="GO" id="GO:0000981">
    <property type="term" value="F:DNA-binding transcription factor activity, RNA polymerase II-specific"/>
    <property type="evidence" value="ECO:0007669"/>
    <property type="project" value="InterPro"/>
</dbReference>
<feature type="region of interest" description="Disordered" evidence="6">
    <location>
        <begin position="240"/>
        <end position="288"/>
    </location>
</feature>
<reference evidence="8 9" key="1">
    <citation type="journal article" date="2017" name="PLoS Biol.">
        <title>The sea cucumber genome provides insights into morphological evolution and visceral regeneration.</title>
        <authorList>
            <person name="Zhang X."/>
            <person name="Sun L."/>
            <person name="Yuan J."/>
            <person name="Sun Y."/>
            <person name="Gao Y."/>
            <person name="Zhang L."/>
            <person name="Li S."/>
            <person name="Dai H."/>
            <person name="Hamel J.F."/>
            <person name="Liu C."/>
            <person name="Yu Y."/>
            <person name="Liu S."/>
            <person name="Lin W."/>
            <person name="Guo K."/>
            <person name="Jin S."/>
            <person name="Xu P."/>
            <person name="Storey K.B."/>
            <person name="Huan P."/>
            <person name="Zhang T."/>
            <person name="Zhou Y."/>
            <person name="Zhang J."/>
            <person name="Lin C."/>
            <person name="Li X."/>
            <person name="Xing L."/>
            <person name="Huo D."/>
            <person name="Sun M."/>
            <person name="Wang L."/>
            <person name="Mercier A."/>
            <person name="Li F."/>
            <person name="Yang H."/>
            <person name="Xiang J."/>
        </authorList>
    </citation>
    <scope>NUCLEOTIDE SEQUENCE [LARGE SCALE GENOMIC DNA]</scope>
    <source>
        <strain evidence="8">Shaxun</strain>
        <tissue evidence="8">Muscle</tissue>
    </source>
</reference>
<evidence type="ECO:0000256" key="2">
    <source>
        <dbReference type="ARBA" id="ARBA00023155"/>
    </source>
</evidence>
<dbReference type="InterPro" id="IPR001356">
    <property type="entry name" value="HD"/>
</dbReference>
<evidence type="ECO:0000256" key="5">
    <source>
        <dbReference type="RuleBase" id="RU000682"/>
    </source>
</evidence>
<dbReference type="GO" id="GO:1990837">
    <property type="term" value="F:sequence-specific double-stranded DNA binding"/>
    <property type="evidence" value="ECO:0007669"/>
    <property type="project" value="TreeGrafter"/>
</dbReference>